<dbReference type="PANTHER" id="PTHR14938:SF2">
    <property type="entry name" value="HCLS1-ASSOCIATED PROTEIN X-1"/>
    <property type="match status" value="1"/>
</dbReference>
<feature type="region of interest" description="Disordered" evidence="1">
    <location>
        <begin position="1"/>
        <end position="24"/>
    </location>
</feature>
<keyword evidence="3" id="KW-1185">Reference proteome</keyword>
<feature type="region of interest" description="Disordered" evidence="1">
    <location>
        <begin position="165"/>
        <end position="198"/>
    </location>
</feature>
<feature type="compositionally biased region" description="Polar residues" evidence="1">
    <location>
        <begin position="224"/>
        <end position="244"/>
    </location>
</feature>
<feature type="compositionally biased region" description="Basic and acidic residues" evidence="1">
    <location>
        <begin position="210"/>
        <end position="222"/>
    </location>
</feature>
<accession>A0A1J1ISW0</accession>
<sequence length="280" mass="32158">MENPFKKYFGSKDSDEKDKKRDKSSKFKKFEYTEDEDDFFDLDDLFSEFNGNAFNFHGFPPSILKQFQEIVEAMQQFDEDPENNQRRKSFENKYNDFRQKTDKDLDGQIYADQLDTLLRRISPDHAPKESSSSQTLGPQKKIKLTDEEKIMDIIHGTFKEEVVPVKPRKRQVQKVPPSPHHFGGMPPFGDFPPTSSRTWGRTVISIRKPDGSYETRKTERGADGQTTTTITRTEPDGTSLTQSFIGDGKKASTKPPPPAGGSHEERNLVMFDGYKIPCLW</sequence>
<evidence type="ECO:0000256" key="1">
    <source>
        <dbReference type="SAM" id="MobiDB-lite"/>
    </source>
</evidence>
<dbReference type="GO" id="GO:0015629">
    <property type="term" value="C:actin cytoskeleton"/>
    <property type="evidence" value="ECO:0007669"/>
    <property type="project" value="TreeGrafter"/>
</dbReference>
<name>A0A1J1ISW0_9DIPT</name>
<dbReference type="InterPro" id="IPR017248">
    <property type="entry name" value="HAX-1"/>
</dbReference>
<dbReference type="AlphaFoldDB" id="A0A1J1ISW0"/>
<dbReference type="OrthoDB" id="5562606at2759"/>
<reference evidence="2 3" key="1">
    <citation type="submission" date="2015-04" db="EMBL/GenBank/DDBJ databases">
        <authorList>
            <person name="Syromyatnikov M.Y."/>
            <person name="Popov V.N."/>
        </authorList>
    </citation>
    <scope>NUCLEOTIDE SEQUENCE [LARGE SCALE GENOMIC DNA]</scope>
</reference>
<dbReference type="GO" id="GO:0030833">
    <property type="term" value="P:regulation of actin filament polymerization"/>
    <property type="evidence" value="ECO:0007669"/>
    <property type="project" value="TreeGrafter"/>
</dbReference>
<feature type="compositionally biased region" description="Low complexity" evidence="1">
    <location>
        <begin position="180"/>
        <end position="193"/>
    </location>
</feature>
<dbReference type="EMBL" id="CVRI01000055">
    <property type="protein sequence ID" value="CRL01601.1"/>
    <property type="molecule type" value="Genomic_DNA"/>
</dbReference>
<dbReference type="GO" id="GO:0005739">
    <property type="term" value="C:mitochondrion"/>
    <property type="evidence" value="ECO:0007669"/>
    <property type="project" value="TreeGrafter"/>
</dbReference>
<organism evidence="2 3">
    <name type="scientific">Clunio marinus</name>
    <dbReference type="NCBI Taxonomy" id="568069"/>
    <lineage>
        <taxon>Eukaryota</taxon>
        <taxon>Metazoa</taxon>
        <taxon>Ecdysozoa</taxon>
        <taxon>Arthropoda</taxon>
        <taxon>Hexapoda</taxon>
        <taxon>Insecta</taxon>
        <taxon>Pterygota</taxon>
        <taxon>Neoptera</taxon>
        <taxon>Endopterygota</taxon>
        <taxon>Diptera</taxon>
        <taxon>Nematocera</taxon>
        <taxon>Chironomoidea</taxon>
        <taxon>Chironomidae</taxon>
        <taxon>Clunio</taxon>
    </lineage>
</organism>
<dbReference type="STRING" id="568069.A0A1J1ISW0"/>
<dbReference type="Proteomes" id="UP000183832">
    <property type="component" value="Unassembled WGS sequence"/>
</dbReference>
<evidence type="ECO:0000313" key="2">
    <source>
        <dbReference type="EMBL" id="CRL01601.1"/>
    </source>
</evidence>
<dbReference type="GO" id="GO:0030136">
    <property type="term" value="C:clathrin-coated vesicle"/>
    <property type="evidence" value="ECO:0007669"/>
    <property type="project" value="TreeGrafter"/>
</dbReference>
<proteinExistence type="predicted"/>
<dbReference type="GO" id="GO:0016529">
    <property type="term" value="C:sarcoplasmic reticulum"/>
    <property type="evidence" value="ECO:0007669"/>
    <property type="project" value="TreeGrafter"/>
</dbReference>
<evidence type="ECO:0000313" key="3">
    <source>
        <dbReference type="Proteomes" id="UP000183832"/>
    </source>
</evidence>
<feature type="region of interest" description="Disordered" evidence="1">
    <location>
        <begin position="123"/>
        <end position="142"/>
    </location>
</feature>
<dbReference type="GO" id="GO:0043066">
    <property type="term" value="P:negative regulation of apoptotic process"/>
    <property type="evidence" value="ECO:0007669"/>
    <property type="project" value="InterPro"/>
</dbReference>
<gene>
    <name evidence="2" type="primary">putative AAEL001215-PA</name>
    <name evidence="2" type="ORF">CLUMA_CG014338</name>
</gene>
<feature type="region of interest" description="Disordered" evidence="1">
    <location>
        <begin position="210"/>
        <end position="266"/>
    </location>
</feature>
<dbReference type="PANTHER" id="PTHR14938">
    <property type="entry name" value="HCLS1-ASSOCIATED PROTEIN X-1"/>
    <property type="match status" value="1"/>
</dbReference>
<feature type="compositionally biased region" description="Basic and acidic residues" evidence="1">
    <location>
        <begin position="10"/>
        <end position="24"/>
    </location>
</feature>
<dbReference type="GO" id="GO:0016324">
    <property type="term" value="C:apical plasma membrane"/>
    <property type="evidence" value="ECO:0007669"/>
    <property type="project" value="TreeGrafter"/>
</dbReference>
<protein>
    <submittedName>
        <fullName evidence="2">CLUMA_CG014338, isoform A</fullName>
    </submittedName>
</protein>